<evidence type="ECO:0000313" key="5">
    <source>
        <dbReference type="Ensembl" id="ENSELUP00000063320.2"/>
    </source>
</evidence>
<dbReference type="InterPro" id="IPR044156">
    <property type="entry name" value="Galectin-like"/>
</dbReference>
<dbReference type="PANTHER" id="PTHR11346">
    <property type="entry name" value="GALECTIN"/>
    <property type="match status" value="1"/>
</dbReference>
<dbReference type="InterPro" id="IPR013320">
    <property type="entry name" value="ConA-like_dom_sf"/>
</dbReference>
<dbReference type="GO" id="GO:0030246">
    <property type="term" value="F:carbohydrate binding"/>
    <property type="evidence" value="ECO:0007669"/>
    <property type="project" value="UniProtKB-UniRule"/>
</dbReference>
<dbReference type="RefSeq" id="XP_010871146.1">
    <property type="nucleotide sequence ID" value="XM_010872844.4"/>
</dbReference>
<reference evidence="5" key="4">
    <citation type="submission" date="2025-09" db="UniProtKB">
        <authorList>
            <consortium name="Ensembl"/>
        </authorList>
    </citation>
    <scope>IDENTIFICATION</scope>
</reference>
<dbReference type="GO" id="GO:0005829">
    <property type="term" value="C:cytosol"/>
    <property type="evidence" value="ECO:0007669"/>
    <property type="project" value="TreeGrafter"/>
</dbReference>
<dbReference type="SMART" id="SM00276">
    <property type="entry name" value="GLECT"/>
    <property type="match status" value="2"/>
</dbReference>
<evidence type="ECO:0000256" key="1">
    <source>
        <dbReference type="ARBA" id="ARBA00022734"/>
    </source>
</evidence>
<dbReference type="PANTHER" id="PTHR11346:SF80">
    <property type="entry name" value="GALECTIN-9C"/>
    <property type="match status" value="1"/>
</dbReference>
<dbReference type="Bgee" id="ENSELUG00000001327">
    <property type="expression patterns" value="Expressed in head kidney and 15 other cell types or tissues"/>
</dbReference>
<protein>
    <recommendedName>
        <fullName evidence="3">Galectin</fullName>
    </recommendedName>
</protein>
<reference evidence="5" key="3">
    <citation type="submission" date="2025-08" db="UniProtKB">
        <authorList>
            <consortium name="Ensembl"/>
        </authorList>
    </citation>
    <scope>IDENTIFICATION</scope>
</reference>
<evidence type="ECO:0000313" key="6">
    <source>
        <dbReference type="Proteomes" id="UP000265140"/>
    </source>
</evidence>
<organism evidence="5 6">
    <name type="scientific">Esox lucius</name>
    <name type="common">Northern pike</name>
    <dbReference type="NCBI Taxonomy" id="8010"/>
    <lineage>
        <taxon>Eukaryota</taxon>
        <taxon>Metazoa</taxon>
        <taxon>Chordata</taxon>
        <taxon>Craniata</taxon>
        <taxon>Vertebrata</taxon>
        <taxon>Euteleostomi</taxon>
        <taxon>Actinopterygii</taxon>
        <taxon>Neopterygii</taxon>
        <taxon>Teleostei</taxon>
        <taxon>Protacanthopterygii</taxon>
        <taxon>Esociformes</taxon>
        <taxon>Esocidae</taxon>
        <taxon>Esox</taxon>
    </lineage>
</organism>
<accession>A0A6Q2YBN6</accession>
<dbReference type="OMA" id="PRFDEKH"/>
<dbReference type="GO" id="GO:0032689">
    <property type="term" value="P:negative regulation of type II interferon production"/>
    <property type="evidence" value="ECO:0007669"/>
    <property type="project" value="TreeGrafter"/>
</dbReference>
<keyword evidence="2" id="KW-0677">Repeat</keyword>
<reference evidence="5" key="2">
    <citation type="submission" date="2020-02" db="EMBL/GenBank/DDBJ databases">
        <title>Esox lucius (northern pike) genome, fEsoLuc1, primary haplotype.</title>
        <authorList>
            <person name="Myers G."/>
            <person name="Karagic N."/>
            <person name="Meyer A."/>
            <person name="Pippel M."/>
            <person name="Reichard M."/>
            <person name="Winkler S."/>
            <person name="Tracey A."/>
            <person name="Sims Y."/>
            <person name="Howe K."/>
            <person name="Rhie A."/>
            <person name="Formenti G."/>
            <person name="Durbin R."/>
            <person name="Fedrigo O."/>
            <person name="Jarvis E.D."/>
        </authorList>
    </citation>
    <scope>NUCLEOTIDE SEQUENCE [LARGE SCALE GENOMIC DNA]</scope>
</reference>
<dbReference type="GO" id="GO:0016936">
    <property type="term" value="F:galactoside binding"/>
    <property type="evidence" value="ECO:0007669"/>
    <property type="project" value="TreeGrafter"/>
</dbReference>
<name>A0A6Q2YBN6_ESOLU</name>
<dbReference type="GeneTree" id="ENSGT00940000162258"/>
<dbReference type="GO" id="GO:2000562">
    <property type="term" value="P:negative regulation of CD4-positive, alpha-beta T cell proliferation"/>
    <property type="evidence" value="ECO:0007669"/>
    <property type="project" value="TreeGrafter"/>
</dbReference>
<dbReference type="CTD" id="327284"/>
<dbReference type="GeneID" id="105012150"/>
<dbReference type="SUPFAM" id="SSF49899">
    <property type="entry name" value="Concanavalin A-like lectins/glucanases"/>
    <property type="match status" value="2"/>
</dbReference>
<sequence>MAFYNPRLPFTDLIQGGLQVMKTITVTGKVPQEADRFHVNLQCGSRAGADIALHFNPRFDRNPAYVVTNTFKQSSWGEEERKQPSPFQQGFSFTLIIIVQQDAFQLNVNGNHFMTYKHRLPIHVVDTISVQGKVEVTSITFQNPAPQPGYQAQFAYPTQAGVPSYPGFGGQPGFPAQPAFPPQFGYPGYAAQPGFMAQPGLLVVPYRNVINGGLSIGRTINIQGVINPNADRFTVNLLCNSDIALHYNPRFGENVVVRNNKSRDQWGQEERSGGMPFHKGHPFRLSIYCDTQCYRIVVNENQTITFNHRQQHLQQINVLEVNGDLSLNSVIF</sequence>
<evidence type="ECO:0000256" key="2">
    <source>
        <dbReference type="ARBA" id="ARBA00022737"/>
    </source>
</evidence>
<dbReference type="FunFam" id="2.60.120.200:FF:000078">
    <property type="entry name" value="Galectin"/>
    <property type="match status" value="1"/>
</dbReference>
<dbReference type="Gene3D" id="2.60.120.200">
    <property type="match status" value="2"/>
</dbReference>
<dbReference type="SMART" id="SM00908">
    <property type="entry name" value="Gal-bind_lectin"/>
    <property type="match status" value="2"/>
</dbReference>
<evidence type="ECO:0000259" key="4">
    <source>
        <dbReference type="PROSITE" id="PS51304"/>
    </source>
</evidence>
<dbReference type="FunFam" id="2.60.120.200:FF:000023">
    <property type="entry name" value="Galectin"/>
    <property type="match status" value="1"/>
</dbReference>
<dbReference type="Proteomes" id="UP000265140">
    <property type="component" value="Chromosome 1"/>
</dbReference>
<dbReference type="InParanoid" id="A0A6Q2YBN6"/>
<dbReference type="Ensembl" id="ENSELUT00000086665.2">
    <property type="protein sequence ID" value="ENSELUP00000063320.2"/>
    <property type="gene ID" value="ENSELUG00000001327.3"/>
</dbReference>
<dbReference type="KEGG" id="els:105012150"/>
<keyword evidence="6" id="KW-1185">Reference proteome</keyword>
<evidence type="ECO:0000256" key="3">
    <source>
        <dbReference type="RuleBase" id="RU102079"/>
    </source>
</evidence>
<keyword evidence="1 3" id="KW-0430">Lectin</keyword>
<dbReference type="CDD" id="cd00070">
    <property type="entry name" value="GLECT"/>
    <property type="match status" value="2"/>
</dbReference>
<dbReference type="AlphaFoldDB" id="A0A6Q2YBN6"/>
<dbReference type="GO" id="GO:0005634">
    <property type="term" value="C:nucleus"/>
    <property type="evidence" value="ECO:0007669"/>
    <property type="project" value="TreeGrafter"/>
</dbReference>
<dbReference type="Pfam" id="PF00337">
    <property type="entry name" value="Gal-bind_lectin"/>
    <property type="match status" value="2"/>
</dbReference>
<feature type="domain" description="Galectin" evidence="4">
    <location>
        <begin position="10"/>
        <end position="142"/>
    </location>
</feature>
<dbReference type="GO" id="GO:0010628">
    <property type="term" value="P:positive regulation of gene expression"/>
    <property type="evidence" value="ECO:0007669"/>
    <property type="project" value="TreeGrafter"/>
</dbReference>
<feature type="domain" description="Galectin" evidence="4">
    <location>
        <begin position="206"/>
        <end position="332"/>
    </location>
</feature>
<dbReference type="PROSITE" id="PS51304">
    <property type="entry name" value="GALECTIN"/>
    <property type="match status" value="2"/>
</dbReference>
<reference evidence="6" key="1">
    <citation type="journal article" date="2014" name="PLoS ONE">
        <title>The genome and linkage map of the northern pike (Esox lucius): conserved synteny revealed between the salmonid sister group and the Neoteleostei.</title>
        <authorList>
            <person name="Rondeau E.B."/>
            <person name="Minkley D.R."/>
            <person name="Leong J.S."/>
            <person name="Messmer A.M."/>
            <person name="Jantzen J.R."/>
            <person name="von Schalburg K.R."/>
            <person name="Lemon C."/>
            <person name="Bird N.H."/>
            <person name="Koop B.F."/>
        </authorList>
    </citation>
    <scope>NUCLEOTIDE SEQUENCE</scope>
</reference>
<proteinExistence type="predicted"/>
<dbReference type="InterPro" id="IPR001079">
    <property type="entry name" value="Galectin_CRD"/>
</dbReference>
<dbReference type="RefSeq" id="XP_019905869.1">
    <property type="nucleotide sequence ID" value="XM_020050310.2"/>
</dbReference>